<dbReference type="Pfam" id="PF01535">
    <property type="entry name" value="PPR"/>
    <property type="match status" value="2"/>
</dbReference>
<feature type="domain" description="DYW" evidence="3">
    <location>
        <begin position="333"/>
        <end position="428"/>
    </location>
</feature>
<dbReference type="GO" id="GO:0008270">
    <property type="term" value="F:zinc ion binding"/>
    <property type="evidence" value="ECO:0007669"/>
    <property type="project" value="InterPro"/>
</dbReference>
<dbReference type="FunFam" id="1.25.40.10:FF:000158">
    <property type="entry name" value="pentatricopeptide repeat-containing protein At2g33680"/>
    <property type="match status" value="1"/>
</dbReference>
<dbReference type="NCBIfam" id="TIGR00756">
    <property type="entry name" value="PPR"/>
    <property type="match status" value="1"/>
</dbReference>
<dbReference type="GO" id="GO:0009451">
    <property type="term" value="P:RNA modification"/>
    <property type="evidence" value="ECO:0007669"/>
    <property type="project" value="InterPro"/>
</dbReference>
<dbReference type="PANTHER" id="PTHR47926">
    <property type="entry name" value="PENTATRICOPEPTIDE REPEAT-CONTAINING PROTEIN"/>
    <property type="match status" value="1"/>
</dbReference>
<dbReference type="EMBL" id="GIBP01002819">
    <property type="protein sequence ID" value="NDV31788.1"/>
    <property type="molecule type" value="Transcribed_RNA"/>
</dbReference>
<evidence type="ECO:0000256" key="2">
    <source>
        <dbReference type="PROSITE-ProRule" id="PRU00708"/>
    </source>
</evidence>
<dbReference type="InterPro" id="IPR002885">
    <property type="entry name" value="PPR_rpt"/>
</dbReference>
<organism evidence="4">
    <name type="scientific">Arcella intermedia</name>
    <dbReference type="NCBI Taxonomy" id="1963864"/>
    <lineage>
        <taxon>Eukaryota</taxon>
        <taxon>Amoebozoa</taxon>
        <taxon>Tubulinea</taxon>
        <taxon>Elardia</taxon>
        <taxon>Arcellinida</taxon>
        <taxon>Sphaerothecina</taxon>
        <taxon>Arcellidae</taxon>
        <taxon>Arcella</taxon>
    </lineage>
</organism>
<feature type="repeat" description="PPR" evidence="2">
    <location>
        <begin position="121"/>
        <end position="155"/>
    </location>
</feature>
<reference evidence="4" key="1">
    <citation type="journal article" date="2020" name="J. Eukaryot. Microbiol.">
        <title>De novo Sequencing, Assembly and Annotation of the Transcriptome for the Free-Living Testate Amoeba Arcella intermedia.</title>
        <authorList>
            <person name="Ribeiro G.M."/>
            <person name="Porfirio-Sousa A.L."/>
            <person name="Maurer-Alcala X.X."/>
            <person name="Katz L.A."/>
            <person name="Lahr D.J.G."/>
        </authorList>
    </citation>
    <scope>NUCLEOTIDE SEQUENCE</scope>
</reference>
<dbReference type="Pfam" id="PF14432">
    <property type="entry name" value="DYW_deaminase"/>
    <property type="match status" value="1"/>
</dbReference>
<protein>
    <recommendedName>
        <fullName evidence="3">DYW domain-containing protein</fullName>
    </recommendedName>
</protein>
<dbReference type="InterPro" id="IPR046960">
    <property type="entry name" value="PPR_At4g14850-like_plant"/>
</dbReference>
<evidence type="ECO:0000313" key="4">
    <source>
        <dbReference type="EMBL" id="NDV31788.1"/>
    </source>
</evidence>
<dbReference type="Pfam" id="PF20431">
    <property type="entry name" value="E_motif"/>
    <property type="match status" value="1"/>
</dbReference>
<dbReference type="InterPro" id="IPR032867">
    <property type="entry name" value="DYW_dom"/>
</dbReference>
<name>A0A6B2L4M4_9EUKA</name>
<dbReference type="GO" id="GO:0003723">
    <property type="term" value="F:RNA binding"/>
    <property type="evidence" value="ECO:0007669"/>
    <property type="project" value="InterPro"/>
</dbReference>
<dbReference type="GO" id="GO:0048731">
    <property type="term" value="P:system development"/>
    <property type="evidence" value="ECO:0007669"/>
    <property type="project" value="UniProtKB-ARBA"/>
</dbReference>
<dbReference type="PROSITE" id="PS51375">
    <property type="entry name" value="PPR"/>
    <property type="match status" value="1"/>
</dbReference>
<dbReference type="PANTHER" id="PTHR47926:SF533">
    <property type="entry name" value="DYW DOMAIN-CONTAINING PROTEIN"/>
    <property type="match status" value="1"/>
</dbReference>
<dbReference type="AlphaFoldDB" id="A0A6B2L4M4"/>
<sequence length="428" mass="48001">MKDVMMIRNVRDYVFSKGDSSGTIYGYIILGFAQEGLMGEGIQVLKKIHEQRISTGGHPYTILLKLAGSLASLYHGDTIYKMYLKSGLKDSVVDTAAIEMFGRCGEPDIAKTIFESLRLKDLICWTTYLQCLTLNGRSKEAIDVFHNIQQVGYAPNHLTVTVALQACSHGGFVDVAKVIWKKFSYLKDEIMVNCMVDVLARSGLLEEAESLLRKETKNIRESTALKAILGACRTHSDLNRALRIGYELIEINPTDASNYIVLANLCEACGNKKEQTKIQNLKRANKAWKIPGISQIEINGEPHSFVASDSSHPQILEIKKKLGEVAKNLILHGYIFDLKWCTSQTALSEEDKINALCEHSEKLAICLGLLNTPHGVTLRITKNLRMCGDCHSATKYIARLYKRDILVRDKSRFHHFTQDGKCSCNDFY</sequence>
<keyword evidence="1" id="KW-0677">Repeat</keyword>
<accession>A0A6B2L4M4</accession>
<dbReference type="InterPro" id="IPR046848">
    <property type="entry name" value="E_motif"/>
</dbReference>
<proteinExistence type="predicted"/>
<evidence type="ECO:0000259" key="3">
    <source>
        <dbReference type="Pfam" id="PF14432"/>
    </source>
</evidence>
<evidence type="ECO:0000256" key="1">
    <source>
        <dbReference type="ARBA" id="ARBA00022737"/>
    </source>
</evidence>
<dbReference type="Gene3D" id="1.25.40.10">
    <property type="entry name" value="Tetratricopeptide repeat domain"/>
    <property type="match status" value="2"/>
</dbReference>
<dbReference type="InterPro" id="IPR011990">
    <property type="entry name" value="TPR-like_helical_dom_sf"/>
</dbReference>